<protein>
    <submittedName>
        <fullName evidence="1">Uncharacterized protein</fullName>
    </submittedName>
</protein>
<accession>A0A4Y9Y2N1</accession>
<organism evidence="1 2">
    <name type="scientific">Dentipellis fragilis</name>
    <dbReference type="NCBI Taxonomy" id="205917"/>
    <lineage>
        <taxon>Eukaryota</taxon>
        <taxon>Fungi</taxon>
        <taxon>Dikarya</taxon>
        <taxon>Basidiomycota</taxon>
        <taxon>Agaricomycotina</taxon>
        <taxon>Agaricomycetes</taxon>
        <taxon>Russulales</taxon>
        <taxon>Hericiaceae</taxon>
        <taxon>Dentipellis</taxon>
    </lineage>
</organism>
<comment type="caution">
    <text evidence="1">The sequence shown here is derived from an EMBL/GenBank/DDBJ whole genome shotgun (WGS) entry which is preliminary data.</text>
</comment>
<proteinExistence type="predicted"/>
<dbReference type="Proteomes" id="UP000298327">
    <property type="component" value="Unassembled WGS sequence"/>
</dbReference>
<sequence length="259" mass="27839">MATSTSGSTSTSSLAGTARALVSDLCTRLNIDRLADICGWTFDIQYLIIGPRGVTESQDATCNISSRLRFPASQPASQPYPQAHIRIHAALHPPGCTILKPGRLPFGHGGHGFRHLPSPGTASCPPRILDSFTSIQCISAASSPLACDPAIERTLQRAFISLRTGMRHARGEGCQELCPLSPLLSSFRACLLASFLPPRISDDQHAPCAMRAVLGTRTGTLSRSSSDVLQLDWLPFPLRRPDFDSEANSGTGWALRSYL</sequence>
<gene>
    <name evidence="1" type="ORF">EVG20_g8858</name>
</gene>
<feature type="non-terminal residue" evidence="1">
    <location>
        <position position="259"/>
    </location>
</feature>
<keyword evidence="2" id="KW-1185">Reference proteome</keyword>
<evidence type="ECO:0000313" key="2">
    <source>
        <dbReference type="Proteomes" id="UP000298327"/>
    </source>
</evidence>
<evidence type="ECO:0000313" key="1">
    <source>
        <dbReference type="EMBL" id="TFY56615.1"/>
    </source>
</evidence>
<reference evidence="1 2" key="1">
    <citation type="submission" date="2019-02" db="EMBL/GenBank/DDBJ databases">
        <title>Genome sequencing of the rare red list fungi Dentipellis fragilis.</title>
        <authorList>
            <person name="Buettner E."/>
            <person name="Kellner H."/>
        </authorList>
    </citation>
    <scope>NUCLEOTIDE SEQUENCE [LARGE SCALE GENOMIC DNA]</scope>
    <source>
        <strain evidence="1 2">DSM 105465</strain>
    </source>
</reference>
<name>A0A4Y9Y2N1_9AGAM</name>
<dbReference type="EMBL" id="SEOQ01000813">
    <property type="protein sequence ID" value="TFY56615.1"/>
    <property type="molecule type" value="Genomic_DNA"/>
</dbReference>
<dbReference type="AlphaFoldDB" id="A0A4Y9Y2N1"/>